<name>A0A2Z5J6G9_STRAR</name>
<protein>
    <submittedName>
        <fullName evidence="1">Uncharacterized protein</fullName>
    </submittedName>
</protein>
<gene>
    <name evidence="1" type="ORF">C5746_01370</name>
</gene>
<dbReference type="EMBL" id="CP027306">
    <property type="protein sequence ID" value="AXE75850.1"/>
    <property type="molecule type" value="Genomic_DNA"/>
</dbReference>
<proteinExistence type="predicted"/>
<dbReference type="AlphaFoldDB" id="A0A2Z5J6G9"/>
<evidence type="ECO:0000313" key="1">
    <source>
        <dbReference type="EMBL" id="AXE75850.1"/>
    </source>
</evidence>
<evidence type="ECO:0000313" key="2">
    <source>
        <dbReference type="Proteomes" id="UP000252698"/>
    </source>
</evidence>
<sequence length="68" mass="6745">MAGAEAVAGGIPAMCRSAIAGRRATIRGGAVRRGRTAAGRARWSETGAGAVFAECCEDGAVAWPEAGP</sequence>
<organism evidence="1 2">
    <name type="scientific">Streptomyces atratus</name>
    <dbReference type="NCBI Taxonomy" id="1893"/>
    <lineage>
        <taxon>Bacteria</taxon>
        <taxon>Bacillati</taxon>
        <taxon>Actinomycetota</taxon>
        <taxon>Actinomycetes</taxon>
        <taxon>Kitasatosporales</taxon>
        <taxon>Streptomycetaceae</taxon>
        <taxon>Streptomyces</taxon>
    </lineage>
</organism>
<dbReference type="Proteomes" id="UP000252698">
    <property type="component" value="Chromosome"/>
</dbReference>
<dbReference type="KEGG" id="sata:C5746_01370"/>
<reference evidence="1 2" key="1">
    <citation type="journal article" date="2018" name="Front. Microbiol.">
        <title>Genome Sequencing of Streptomyces atratus SCSIOZH16 and Activation Production of Nocardamine via Metabolic Engineering.</title>
        <authorList>
            <person name="Li Y."/>
            <person name="Zhang C."/>
            <person name="Liu C."/>
            <person name="Ju J."/>
            <person name="Ma J."/>
        </authorList>
    </citation>
    <scope>NUCLEOTIDE SEQUENCE [LARGE SCALE GENOMIC DNA]</scope>
    <source>
        <strain evidence="1 2">SCSIO_ZH16</strain>
    </source>
</reference>
<accession>A0A2Z5J6G9</accession>